<accession>A0ABW2FRE0</accession>
<dbReference type="InterPro" id="IPR050700">
    <property type="entry name" value="YIM1/Zinc_Alcohol_DH_Fams"/>
</dbReference>
<name>A0ABW2FRE0_9ACTN</name>
<evidence type="ECO:0000313" key="4">
    <source>
        <dbReference type="EMBL" id="MFC7178180.1"/>
    </source>
</evidence>
<reference evidence="5" key="1">
    <citation type="journal article" date="2019" name="Int. J. Syst. Evol. Microbiol.">
        <title>The Global Catalogue of Microorganisms (GCM) 10K type strain sequencing project: providing services to taxonomists for standard genome sequencing and annotation.</title>
        <authorList>
            <consortium name="The Broad Institute Genomics Platform"/>
            <consortium name="The Broad Institute Genome Sequencing Center for Infectious Disease"/>
            <person name="Wu L."/>
            <person name="Ma J."/>
        </authorList>
    </citation>
    <scope>NUCLEOTIDE SEQUENCE [LARGE SCALE GENOMIC DNA]</scope>
    <source>
        <strain evidence="5">CGMCC 1.12859</strain>
    </source>
</reference>
<dbReference type="SUPFAM" id="SSF51735">
    <property type="entry name" value="NAD(P)-binding Rossmann-fold domains"/>
    <property type="match status" value="1"/>
</dbReference>
<dbReference type="Pfam" id="PF13602">
    <property type="entry name" value="ADH_zinc_N_2"/>
    <property type="match status" value="1"/>
</dbReference>
<evidence type="ECO:0000256" key="1">
    <source>
        <dbReference type="ARBA" id="ARBA00023002"/>
    </source>
</evidence>
<dbReference type="PANTHER" id="PTHR11695">
    <property type="entry name" value="ALCOHOL DEHYDROGENASE RELATED"/>
    <property type="match status" value="1"/>
</dbReference>
<gene>
    <name evidence="4" type="ORF">ACFQMG_01230</name>
</gene>
<evidence type="ECO:0000313" key="5">
    <source>
        <dbReference type="Proteomes" id="UP001596435"/>
    </source>
</evidence>
<feature type="domain" description="Enoyl reductase (ER)" evidence="3">
    <location>
        <begin position="10"/>
        <end position="320"/>
    </location>
</feature>
<dbReference type="SMART" id="SM00829">
    <property type="entry name" value="PKS_ER"/>
    <property type="match status" value="1"/>
</dbReference>
<dbReference type="Gene3D" id="3.40.50.720">
    <property type="entry name" value="NAD(P)-binding Rossmann-like Domain"/>
    <property type="match status" value="1"/>
</dbReference>
<feature type="region of interest" description="Disordered" evidence="2">
    <location>
        <begin position="1"/>
        <end position="23"/>
    </location>
</feature>
<dbReference type="Proteomes" id="UP001596435">
    <property type="component" value="Unassembled WGS sequence"/>
</dbReference>
<evidence type="ECO:0000259" key="3">
    <source>
        <dbReference type="SMART" id="SM00829"/>
    </source>
</evidence>
<dbReference type="InterPro" id="IPR036291">
    <property type="entry name" value="NAD(P)-bd_dom_sf"/>
</dbReference>
<dbReference type="SUPFAM" id="SSF50129">
    <property type="entry name" value="GroES-like"/>
    <property type="match status" value="1"/>
</dbReference>
<dbReference type="EMBL" id="JBHTAJ010000002">
    <property type="protein sequence ID" value="MFC7178180.1"/>
    <property type="molecule type" value="Genomic_DNA"/>
</dbReference>
<proteinExistence type="predicted"/>
<dbReference type="Gene3D" id="3.90.180.10">
    <property type="entry name" value="Medium-chain alcohol dehydrogenases, catalytic domain"/>
    <property type="match status" value="1"/>
</dbReference>
<dbReference type="InterPro" id="IPR020843">
    <property type="entry name" value="ER"/>
</dbReference>
<dbReference type="InterPro" id="IPR011032">
    <property type="entry name" value="GroES-like_sf"/>
</dbReference>
<keyword evidence="1" id="KW-0560">Oxidoreductase</keyword>
<dbReference type="RefSeq" id="WP_380230248.1">
    <property type="nucleotide sequence ID" value="NZ_JBHSVH010000002.1"/>
</dbReference>
<dbReference type="Pfam" id="PF08240">
    <property type="entry name" value="ADH_N"/>
    <property type="match status" value="1"/>
</dbReference>
<dbReference type="CDD" id="cd08267">
    <property type="entry name" value="MDR1"/>
    <property type="match status" value="1"/>
</dbReference>
<dbReference type="InterPro" id="IPR002364">
    <property type="entry name" value="Quin_OxRdtase/zeta-crystal_CS"/>
</dbReference>
<protein>
    <submittedName>
        <fullName evidence="4">NAD(P)-dependent alcohol dehydrogenase</fullName>
    </submittedName>
</protein>
<evidence type="ECO:0000256" key="2">
    <source>
        <dbReference type="SAM" id="MobiDB-lite"/>
    </source>
</evidence>
<organism evidence="4 5">
    <name type="scientific">Kitasatospora paranensis</name>
    <dbReference type="NCBI Taxonomy" id="258053"/>
    <lineage>
        <taxon>Bacteria</taxon>
        <taxon>Bacillati</taxon>
        <taxon>Actinomycetota</taxon>
        <taxon>Actinomycetes</taxon>
        <taxon>Kitasatosporales</taxon>
        <taxon>Streptomycetaceae</taxon>
        <taxon>Kitasatospora</taxon>
    </lineage>
</organism>
<keyword evidence="5" id="KW-1185">Reference proteome</keyword>
<comment type="caution">
    <text evidence="4">The sequence shown here is derived from an EMBL/GenBank/DDBJ whole genome shotgun (WGS) entry which is preliminary data.</text>
</comment>
<sequence>MKAIVQHRYGAPETLAPGEADRPVPGDHEVLIRVHAAGVDPGVWHLTAGMPYAVRLGFGLRAPRQRIPGADVAGRVEAVGREVTGLRPGDEVFGTGTGAFAEYACARQDRLAVKPAALTWEKAAALPTSGVTALQGLRDAGRLTAGQHVLVIGAAGGVGSLAVQLAKAMGGEVTGVCSGAKTGVVRSLGADHTIDYTREDALDGRRRYDLVLDTAGNRPLHRLRGALTPRGTLVIVGGERGGRLLQGSDRQMRALLLSAAVPQRLRGLMAVPRQPDLQYLAQAAADGRLDPLLDRTYPLREAALAVRHVHDGHATGKTVLTVAGQDGPTS</sequence>
<dbReference type="PANTHER" id="PTHR11695:SF294">
    <property type="entry name" value="RETICULON-4-INTERACTING PROTEIN 1, MITOCHONDRIAL"/>
    <property type="match status" value="1"/>
</dbReference>
<dbReference type="PROSITE" id="PS01162">
    <property type="entry name" value="QOR_ZETA_CRYSTAL"/>
    <property type="match status" value="1"/>
</dbReference>
<dbReference type="InterPro" id="IPR013154">
    <property type="entry name" value="ADH-like_N"/>
</dbReference>